<feature type="compositionally biased region" description="Pro residues" evidence="2">
    <location>
        <begin position="305"/>
        <end position="319"/>
    </location>
</feature>
<dbReference type="EMBL" id="JAPQKQ010000005">
    <property type="protein sequence ID" value="KAJ5196425.1"/>
    <property type="molecule type" value="Genomic_DNA"/>
</dbReference>
<feature type="compositionally biased region" description="Basic and acidic residues" evidence="2">
    <location>
        <begin position="169"/>
        <end position="183"/>
    </location>
</feature>
<gene>
    <name evidence="3" type="ORF">N7449_006904</name>
</gene>
<feature type="region of interest" description="Disordered" evidence="2">
    <location>
        <begin position="224"/>
        <end position="397"/>
    </location>
</feature>
<feature type="compositionally biased region" description="Basic and acidic residues" evidence="2">
    <location>
        <begin position="80"/>
        <end position="103"/>
    </location>
</feature>
<proteinExistence type="predicted"/>
<accession>A0A9W9JK74</accession>
<keyword evidence="1" id="KW-0175">Coiled coil</keyword>
<evidence type="ECO:0000256" key="2">
    <source>
        <dbReference type="SAM" id="MobiDB-lite"/>
    </source>
</evidence>
<feature type="compositionally biased region" description="Basic and acidic residues" evidence="2">
    <location>
        <begin position="241"/>
        <end position="250"/>
    </location>
</feature>
<dbReference type="Proteomes" id="UP001150942">
    <property type="component" value="Unassembled WGS sequence"/>
</dbReference>
<feature type="region of interest" description="Disordered" evidence="2">
    <location>
        <begin position="139"/>
        <end position="204"/>
    </location>
</feature>
<reference evidence="3" key="2">
    <citation type="journal article" date="2023" name="IMA Fungus">
        <title>Comparative genomic study of the Penicillium genus elucidates a diverse pangenome and 15 lateral gene transfer events.</title>
        <authorList>
            <person name="Petersen C."/>
            <person name="Sorensen T."/>
            <person name="Nielsen M.R."/>
            <person name="Sondergaard T.E."/>
            <person name="Sorensen J.L."/>
            <person name="Fitzpatrick D.A."/>
            <person name="Frisvad J.C."/>
            <person name="Nielsen K.L."/>
        </authorList>
    </citation>
    <scope>NUCLEOTIDE SEQUENCE</scope>
    <source>
        <strain evidence="3">IBT 20477</strain>
    </source>
</reference>
<reference evidence="3" key="1">
    <citation type="submission" date="2022-11" db="EMBL/GenBank/DDBJ databases">
        <authorList>
            <person name="Petersen C."/>
        </authorList>
    </citation>
    <scope>NUCLEOTIDE SEQUENCE</scope>
    <source>
        <strain evidence="3">IBT 20477</strain>
    </source>
</reference>
<sequence>MSEEVVKVIVLPIETVVPLLGGMKFVTDVRHHEPEALLDHERTLGYRHQIEGMDAYEVGHHHHTGAAHVLLRGETSVHLPMKDDDPHQEGSRPEEMKGSDHRPKNGTRNRPTVMADHATHPALATAQDEYVIQLLAAKSSDPRDETALLASSPRAQPEALLPQSPIHASHRDHPRDAVKRDRTLSPSRHVSPAPSPPVLISRRSSPAIEKPVVAYHRARSRSLVRSPVPFQRSSNPSGRSPYRDQIHDTEPPYPQQRPDLEDRVSVGNHSPFSIPEKTHLEPQASGTRVGGNIPTQPKNHGANPLPLPPSGPYQGPRPPSNQHRGPPHVSLLSAPTRPRRGPGPREAWTGSPPVRRGTVAPSQAPPAGPRASFSSPVPGGSYRHPTSRHPSIPSVTQPLTQRGVNHLAGLCTIIPEGRSLPSLLDPAVEKRLAQLDVDKEKLLEQIAETQRSKRAELRDWDRLDRESSICALKSELAEGHLQRMADESIGGGNLF</sequence>
<evidence type="ECO:0000256" key="1">
    <source>
        <dbReference type="SAM" id="Coils"/>
    </source>
</evidence>
<comment type="caution">
    <text evidence="3">The sequence shown here is derived from an EMBL/GenBank/DDBJ whole genome shotgun (WGS) entry which is preliminary data.</text>
</comment>
<feature type="coiled-coil region" evidence="1">
    <location>
        <begin position="432"/>
        <end position="459"/>
    </location>
</feature>
<name>A0A9W9JK74_9EURO</name>
<protein>
    <submittedName>
        <fullName evidence="3">Uncharacterized protein</fullName>
    </submittedName>
</protein>
<evidence type="ECO:0000313" key="3">
    <source>
        <dbReference type="EMBL" id="KAJ5196425.1"/>
    </source>
</evidence>
<dbReference type="AlphaFoldDB" id="A0A9W9JK74"/>
<dbReference type="OrthoDB" id="5424692at2759"/>
<organism evidence="3 4">
    <name type="scientific">Penicillium cf. viridicatum</name>
    <dbReference type="NCBI Taxonomy" id="2972119"/>
    <lineage>
        <taxon>Eukaryota</taxon>
        <taxon>Fungi</taxon>
        <taxon>Dikarya</taxon>
        <taxon>Ascomycota</taxon>
        <taxon>Pezizomycotina</taxon>
        <taxon>Eurotiomycetes</taxon>
        <taxon>Eurotiomycetidae</taxon>
        <taxon>Eurotiales</taxon>
        <taxon>Aspergillaceae</taxon>
        <taxon>Penicillium</taxon>
    </lineage>
</organism>
<feature type="region of interest" description="Disordered" evidence="2">
    <location>
        <begin position="78"/>
        <end position="112"/>
    </location>
</feature>
<keyword evidence="4" id="KW-1185">Reference proteome</keyword>
<evidence type="ECO:0000313" key="4">
    <source>
        <dbReference type="Proteomes" id="UP001150942"/>
    </source>
</evidence>